<protein>
    <recommendedName>
        <fullName evidence="3">HD-GYP domain-containing protein</fullName>
    </recommendedName>
</protein>
<evidence type="ECO:0008006" key="3">
    <source>
        <dbReference type="Google" id="ProtNLM"/>
    </source>
</evidence>
<gene>
    <name evidence="1" type="ORF">SHI21_06935</name>
</gene>
<accession>A0ABU5VSA4</accession>
<dbReference type="Gene3D" id="1.10.3210.10">
    <property type="entry name" value="Hypothetical protein af1432"/>
    <property type="match status" value="1"/>
</dbReference>
<evidence type="ECO:0000313" key="1">
    <source>
        <dbReference type="EMBL" id="MEA9355927.1"/>
    </source>
</evidence>
<proteinExistence type="predicted"/>
<dbReference type="PANTHER" id="PTHR43155:SF2">
    <property type="entry name" value="CYCLIC DI-GMP PHOSPHODIESTERASE PA4108"/>
    <property type="match status" value="1"/>
</dbReference>
<dbReference type="EMBL" id="JAYGJQ010000001">
    <property type="protein sequence ID" value="MEA9355927.1"/>
    <property type="molecule type" value="Genomic_DNA"/>
</dbReference>
<organism evidence="1 2">
    <name type="scientific">Bacteriovorax antarcticus</name>
    <dbReference type="NCBI Taxonomy" id="3088717"/>
    <lineage>
        <taxon>Bacteria</taxon>
        <taxon>Pseudomonadati</taxon>
        <taxon>Bdellovibrionota</taxon>
        <taxon>Bacteriovoracia</taxon>
        <taxon>Bacteriovoracales</taxon>
        <taxon>Bacteriovoracaceae</taxon>
        <taxon>Bacteriovorax</taxon>
    </lineage>
</organism>
<dbReference type="Proteomes" id="UP001302274">
    <property type="component" value="Unassembled WGS sequence"/>
</dbReference>
<dbReference type="PANTHER" id="PTHR43155">
    <property type="entry name" value="CYCLIC DI-GMP PHOSPHODIESTERASE PA4108-RELATED"/>
    <property type="match status" value="1"/>
</dbReference>
<dbReference type="RefSeq" id="WP_323575570.1">
    <property type="nucleotide sequence ID" value="NZ_JAYGJQ010000001.1"/>
</dbReference>
<keyword evidence="2" id="KW-1185">Reference proteome</keyword>
<evidence type="ECO:0000313" key="2">
    <source>
        <dbReference type="Proteomes" id="UP001302274"/>
    </source>
</evidence>
<comment type="caution">
    <text evidence="1">The sequence shown here is derived from an EMBL/GenBank/DDBJ whole genome shotgun (WGS) entry which is preliminary data.</text>
</comment>
<reference evidence="1 2" key="1">
    <citation type="submission" date="2023-11" db="EMBL/GenBank/DDBJ databases">
        <title>A Novel Polar Bacteriovorax (B. antarcticus) Isolated from the Biocrust in Antarctica.</title>
        <authorList>
            <person name="Mun W."/>
            <person name="Choi S.Y."/>
            <person name="Mitchell R.J."/>
        </authorList>
    </citation>
    <scope>NUCLEOTIDE SEQUENCE [LARGE SCALE GENOMIC DNA]</scope>
    <source>
        <strain evidence="1 2">PP10</strain>
    </source>
</reference>
<sequence>MKNPFDVLEQNSLNYKLTPISFREIFFIAEAPCDIYAQVDGLLKVVLHKKAEISTPVLKELLQKKLANLFVIEDDRNLLKLAQQDNLTSVTRSLSIGDPLEKARLQTNLLTLNMGYLYEDPTDDNNLNLQVQSAKNLATFLFNKPQIHEALYKEFIKQGHHYIFAQPFLSTLFLLGVMKNSRLYIDKDIELFFLTSYFKDIGMSAIPVEKYNDDHLTDDDKKLLASHPQLSVNILKGRVPLPPNHLKIIENHHIYSTLTNQMNLSSKDDPNNIFGFETMMISVMDTVAAMTTDRPFRKAESLYKSLDLIRLLIGEQYPQEFKLIVFYFKNFFKSL</sequence>
<dbReference type="SUPFAM" id="SSF109604">
    <property type="entry name" value="HD-domain/PDEase-like"/>
    <property type="match status" value="1"/>
</dbReference>
<name>A0ABU5VSA4_9BACT</name>